<keyword evidence="7" id="KW-1185">Reference proteome</keyword>
<dbReference type="NCBIfam" id="TIGR00254">
    <property type="entry name" value="GGDEF"/>
    <property type="match status" value="1"/>
</dbReference>
<evidence type="ECO:0000256" key="2">
    <source>
        <dbReference type="ARBA" id="ARBA00034247"/>
    </source>
</evidence>
<dbReference type="EMBL" id="BMNN01000001">
    <property type="protein sequence ID" value="GGI90784.1"/>
    <property type="molecule type" value="Genomic_DNA"/>
</dbReference>
<keyword evidence="4" id="KW-1133">Transmembrane helix</keyword>
<sequence>MPFSSERYRISSLWAEFADPAVEKAFLTHMQPMWARNLRVAVFVWAGLLLAFGLLDLQALGWSRDFFILAACRIVQSALLFGFAWVLPRRPHLAASGYAVTALEIIGFFLFMPIYFLRPDIATLTIVVLGVMVLTMMLFVPNRLKLNMVAATVAVILALTCIALKGRGAEIVIGAAIFLSLPVATGFFGTQQLAKVQRQQFAMFNEARAANRELRKEMERRKLLEEELKRQATTDPLTGLFNRRQYEMLFRRERERCRRQGTGICVAMADLDHFKALNDEFGHDAGDAALRHVAGLFTAKLREGDVVGRFGGEEFIILLPDTDAPEAERVIERLRGALEANPVMIEGQPRTLTATFSVSAVRAGERDIVDTLRRVDAGLYQGKHAGRNQVIAV</sequence>
<evidence type="ECO:0000313" key="6">
    <source>
        <dbReference type="EMBL" id="GGI90784.1"/>
    </source>
</evidence>
<dbReference type="PANTHER" id="PTHR45138">
    <property type="entry name" value="REGULATORY COMPONENTS OF SENSORY TRANSDUCTION SYSTEM"/>
    <property type="match status" value="1"/>
</dbReference>
<dbReference type="InterPro" id="IPR050469">
    <property type="entry name" value="Diguanylate_Cyclase"/>
</dbReference>
<dbReference type="PROSITE" id="PS50887">
    <property type="entry name" value="GGDEF"/>
    <property type="match status" value="1"/>
</dbReference>
<comment type="catalytic activity">
    <reaction evidence="2">
        <text>2 GTP = 3',3'-c-di-GMP + 2 diphosphate</text>
        <dbReference type="Rhea" id="RHEA:24898"/>
        <dbReference type="ChEBI" id="CHEBI:33019"/>
        <dbReference type="ChEBI" id="CHEBI:37565"/>
        <dbReference type="ChEBI" id="CHEBI:58805"/>
        <dbReference type="EC" id="2.7.7.65"/>
    </reaction>
</comment>
<dbReference type="InterPro" id="IPR029787">
    <property type="entry name" value="Nucleotide_cyclase"/>
</dbReference>
<feature type="coiled-coil region" evidence="3">
    <location>
        <begin position="207"/>
        <end position="234"/>
    </location>
</feature>
<feature type="domain" description="GGDEF" evidence="5">
    <location>
        <begin position="262"/>
        <end position="393"/>
    </location>
</feature>
<name>A0ABQ2CID4_9GAMM</name>
<evidence type="ECO:0000256" key="1">
    <source>
        <dbReference type="ARBA" id="ARBA00012528"/>
    </source>
</evidence>
<evidence type="ECO:0000313" key="7">
    <source>
        <dbReference type="Proteomes" id="UP000633263"/>
    </source>
</evidence>
<feature type="transmembrane region" description="Helical" evidence="4">
    <location>
        <begin position="121"/>
        <end position="139"/>
    </location>
</feature>
<dbReference type="Proteomes" id="UP000633263">
    <property type="component" value="Unassembled WGS sequence"/>
</dbReference>
<dbReference type="InterPro" id="IPR000160">
    <property type="entry name" value="GGDEF_dom"/>
</dbReference>
<dbReference type="SMART" id="SM00267">
    <property type="entry name" value="GGDEF"/>
    <property type="match status" value="1"/>
</dbReference>
<dbReference type="Pfam" id="PF00990">
    <property type="entry name" value="GGDEF"/>
    <property type="match status" value="1"/>
</dbReference>
<gene>
    <name evidence="6" type="ORF">GCM10009083_03960</name>
</gene>
<feature type="transmembrane region" description="Helical" evidence="4">
    <location>
        <begin position="40"/>
        <end position="60"/>
    </location>
</feature>
<comment type="caution">
    <text evidence="6">The sequence shown here is derived from an EMBL/GenBank/DDBJ whole genome shotgun (WGS) entry which is preliminary data.</text>
</comment>
<evidence type="ECO:0000256" key="3">
    <source>
        <dbReference type="SAM" id="Coils"/>
    </source>
</evidence>
<proteinExistence type="predicted"/>
<dbReference type="CDD" id="cd01949">
    <property type="entry name" value="GGDEF"/>
    <property type="match status" value="1"/>
</dbReference>
<dbReference type="SUPFAM" id="SSF55073">
    <property type="entry name" value="Nucleotide cyclase"/>
    <property type="match status" value="1"/>
</dbReference>
<protein>
    <recommendedName>
        <fullName evidence="1">diguanylate cyclase</fullName>
        <ecNumber evidence="1">2.7.7.65</ecNumber>
    </recommendedName>
</protein>
<reference evidence="7" key="1">
    <citation type="journal article" date="2019" name="Int. J. Syst. Evol. Microbiol.">
        <title>The Global Catalogue of Microorganisms (GCM) 10K type strain sequencing project: providing services to taxonomists for standard genome sequencing and annotation.</title>
        <authorList>
            <consortium name="The Broad Institute Genomics Platform"/>
            <consortium name="The Broad Institute Genome Sequencing Center for Infectious Disease"/>
            <person name="Wu L."/>
            <person name="Ma J."/>
        </authorList>
    </citation>
    <scope>NUCLEOTIDE SEQUENCE [LARGE SCALE GENOMIC DNA]</scope>
    <source>
        <strain evidence="7">JCM 11590</strain>
    </source>
</reference>
<feature type="transmembrane region" description="Helical" evidence="4">
    <location>
        <begin position="171"/>
        <end position="190"/>
    </location>
</feature>
<dbReference type="PANTHER" id="PTHR45138:SF9">
    <property type="entry name" value="DIGUANYLATE CYCLASE DGCM-RELATED"/>
    <property type="match status" value="1"/>
</dbReference>
<feature type="transmembrane region" description="Helical" evidence="4">
    <location>
        <begin position="146"/>
        <end position="165"/>
    </location>
</feature>
<accession>A0ABQ2CID4</accession>
<keyword evidence="4" id="KW-0472">Membrane</keyword>
<dbReference type="Gene3D" id="3.30.70.270">
    <property type="match status" value="1"/>
</dbReference>
<dbReference type="EC" id="2.7.7.65" evidence="1"/>
<evidence type="ECO:0000256" key="4">
    <source>
        <dbReference type="SAM" id="Phobius"/>
    </source>
</evidence>
<evidence type="ECO:0000259" key="5">
    <source>
        <dbReference type="PROSITE" id="PS50887"/>
    </source>
</evidence>
<keyword evidence="4" id="KW-0812">Transmembrane</keyword>
<organism evidence="6 7">
    <name type="scientific">Halopseudomonas pertucinogena</name>
    <dbReference type="NCBI Taxonomy" id="86175"/>
    <lineage>
        <taxon>Bacteria</taxon>
        <taxon>Pseudomonadati</taxon>
        <taxon>Pseudomonadota</taxon>
        <taxon>Gammaproteobacteria</taxon>
        <taxon>Pseudomonadales</taxon>
        <taxon>Pseudomonadaceae</taxon>
        <taxon>Halopseudomonas</taxon>
    </lineage>
</organism>
<keyword evidence="3" id="KW-0175">Coiled coil</keyword>
<dbReference type="InterPro" id="IPR043128">
    <property type="entry name" value="Rev_trsase/Diguanyl_cyclase"/>
</dbReference>
<dbReference type="RefSeq" id="WP_188634907.1">
    <property type="nucleotide sequence ID" value="NZ_BMNN01000001.1"/>
</dbReference>
<feature type="transmembrane region" description="Helical" evidence="4">
    <location>
        <begin position="66"/>
        <end position="86"/>
    </location>
</feature>
<feature type="transmembrane region" description="Helical" evidence="4">
    <location>
        <begin position="93"/>
        <end position="115"/>
    </location>
</feature>